<dbReference type="PANTHER" id="PTHR46796">
    <property type="entry name" value="HTH-TYPE TRANSCRIPTIONAL ACTIVATOR RHAS-RELATED"/>
    <property type="match status" value="1"/>
</dbReference>
<keyword evidence="2" id="KW-0805">Transcription regulation</keyword>
<dbReference type="SUPFAM" id="SSF46689">
    <property type="entry name" value="Homeodomain-like"/>
    <property type="match status" value="1"/>
</dbReference>
<dbReference type="InterPro" id="IPR009057">
    <property type="entry name" value="Homeodomain-like_sf"/>
</dbReference>
<dbReference type="AlphaFoldDB" id="A0A238KTD4"/>
<organism evidence="7 8">
    <name type="scientific">Actibacterium lipolyticum</name>
    <dbReference type="NCBI Taxonomy" id="1524263"/>
    <lineage>
        <taxon>Bacteria</taxon>
        <taxon>Pseudomonadati</taxon>
        <taxon>Pseudomonadota</taxon>
        <taxon>Alphaproteobacteria</taxon>
        <taxon>Rhodobacterales</taxon>
        <taxon>Roseobacteraceae</taxon>
        <taxon>Actibacterium</taxon>
    </lineage>
</organism>
<evidence type="ECO:0000313" key="7">
    <source>
        <dbReference type="EMBL" id="SMX45988.1"/>
    </source>
</evidence>
<dbReference type="CDD" id="cd02208">
    <property type="entry name" value="cupin_RmlC-like"/>
    <property type="match status" value="1"/>
</dbReference>
<dbReference type="Gene3D" id="1.10.10.60">
    <property type="entry name" value="Homeodomain-like"/>
    <property type="match status" value="1"/>
</dbReference>
<dbReference type="Proteomes" id="UP000202922">
    <property type="component" value="Unassembled WGS sequence"/>
</dbReference>
<dbReference type="InterPro" id="IPR018060">
    <property type="entry name" value="HTH_AraC"/>
</dbReference>
<dbReference type="GO" id="GO:0043565">
    <property type="term" value="F:sequence-specific DNA binding"/>
    <property type="evidence" value="ECO:0007669"/>
    <property type="project" value="InterPro"/>
</dbReference>
<dbReference type="SMART" id="SM00342">
    <property type="entry name" value="HTH_ARAC"/>
    <property type="match status" value="1"/>
</dbReference>
<dbReference type="PANTHER" id="PTHR46796:SF13">
    <property type="entry name" value="HTH-TYPE TRANSCRIPTIONAL ACTIVATOR RHAS"/>
    <property type="match status" value="1"/>
</dbReference>
<name>A0A238KTD4_9RHOB</name>
<dbReference type="InterPro" id="IPR018062">
    <property type="entry name" value="HTH_AraC-typ_CS"/>
</dbReference>
<keyword evidence="5" id="KW-0804">Transcription</keyword>
<gene>
    <name evidence="7" type="ORF">COL8621_02941</name>
</gene>
<dbReference type="InterPro" id="IPR050204">
    <property type="entry name" value="AraC_XylS_family_regulators"/>
</dbReference>
<dbReference type="InterPro" id="IPR020449">
    <property type="entry name" value="Tscrpt_reg_AraC-type_HTH"/>
</dbReference>
<evidence type="ECO:0000256" key="3">
    <source>
        <dbReference type="ARBA" id="ARBA00023125"/>
    </source>
</evidence>
<dbReference type="OrthoDB" id="9803764at2"/>
<sequence length="285" mass="32588">MDEIEHFPLTRIPMQSLTLRLARSPIRMRHGASWKIDKLNPVHDLVICLTGGGSYMIGDDPVDISPGEALLIPAYTRFRGRHNGGEELYTGIAQHFSLELFKTGDIINQLSLRNKVRLSNWDALRPFIELYSENSPRTATTLPQHHQFMVLLLAYLQDAFIGWDEAPDTPKPQDQLSRQIMLVAARLSSDPLGAGVDETLADIPYNLDYFRRAFRDRIGLTPQKFRELKRMEFAIHRLDSGLTVKQVAIELGYSDPYFFSRQFKRHIGASPSRYRARNAMDMDAD</sequence>
<keyword evidence="4" id="KW-0010">Activator</keyword>
<accession>A0A238KTD4</accession>
<dbReference type="RefSeq" id="WP_093968022.1">
    <property type="nucleotide sequence ID" value="NZ_FXYE01000002.1"/>
</dbReference>
<dbReference type="GO" id="GO:0003700">
    <property type="term" value="F:DNA-binding transcription factor activity"/>
    <property type="evidence" value="ECO:0007669"/>
    <property type="project" value="InterPro"/>
</dbReference>
<keyword evidence="8" id="KW-1185">Reference proteome</keyword>
<dbReference type="EMBL" id="FXYE01000002">
    <property type="protein sequence ID" value="SMX45988.1"/>
    <property type="molecule type" value="Genomic_DNA"/>
</dbReference>
<evidence type="ECO:0000313" key="8">
    <source>
        <dbReference type="Proteomes" id="UP000202922"/>
    </source>
</evidence>
<evidence type="ECO:0000256" key="5">
    <source>
        <dbReference type="ARBA" id="ARBA00023163"/>
    </source>
</evidence>
<evidence type="ECO:0000256" key="2">
    <source>
        <dbReference type="ARBA" id="ARBA00023015"/>
    </source>
</evidence>
<proteinExistence type="predicted"/>
<evidence type="ECO:0000256" key="4">
    <source>
        <dbReference type="ARBA" id="ARBA00023159"/>
    </source>
</evidence>
<dbReference type="SUPFAM" id="SSF51215">
    <property type="entry name" value="Regulatory protein AraC"/>
    <property type="match status" value="1"/>
</dbReference>
<dbReference type="PROSITE" id="PS00041">
    <property type="entry name" value="HTH_ARAC_FAMILY_1"/>
    <property type="match status" value="1"/>
</dbReference>
<dbReference type="Pfam" id="PF12833">
    <property type="entry name" value="HTH_18"/>
    <property type="match status" value="1"/>
</dbReference>
<reference evidence="8" key="1">
    <citation type="submission" date="2017-05" db="EMBL/GenBank/DDBJ databases">
        <authorList>
            <person name="Rodrigo-Torres L."/>
            <person name="Arahal R. D."/>
            <person name="Lucena T."/>
        </authorList>
    </citation>
    <scope>NUCLEOTIDE SEQUENCE [LARGE SCALE GENOMIC DNA]</scope>
    <source>
        <strain evidence="8">CECT 8621</strain>
    </source>
</reference>
<dbReference type="PRINTS" id="PR00032">
    <property type="entry name" value="HTHARAC"/>
</dbReference>
<keyword evidence="3 7" id="KW-0238">DNA-binding</keyword>
<feature type="domain" description="HTH araC/xylS-type" evidence="6">
    <location>
        <begin position="177"/>
        <end position="277"/>
    </location>
</feature>
<evidence type="ECO:0000259" key="6">
    <source>
        <dbReference type="PROSITE" id="PS01124"/>
    </source>
</evidence>
<dbReference type="PROSITE" id="PS01124">
    <property type="entry name" value="HTH_ARAC_FAMILY_2"/>
    <property type="match status" value="1"/>
</dbReference>
<dbReference type="InterPro" id="IPR037923">
    <property type="entry name" value="HTH-like"/>
</dbReference>
<protein>
    <submittedName>
        <fullName evidence="7">DNA-binding transcriptional regulator AraC</fullName>
    </submittedName>
</protein>
<keyword evidence="1" id="KW-0963">Cytoplasm</keyword>
<evidence type="ECO:0000256" key="1">
    <source>
        <dbReference type="ARBA" id="ARBA00022490"/>
    </source>
</evidence>